<sequence>MPNFVTASARTMAVLDLFAREKRDLSNSEVARLLDLPESSCTDLLHTLHELGFLMRTLRTRRFYPTARLSEISAAISHNDPVLRVGLEAADLVAEMTGETAFVGRLEGATVRVVAVQQGKHPLRYVMSAGERIALHTSAMGKALLGMLESEEALRLLRLKPLRKVASGTVTDLGTLAAELAASRERGWYQTKSEGSDGVDALAISGMLGTEALSISLAGPPDRIASNHDAYLKALSTVGAATFRTTSPKPVQPGN</sequence>
<dbReference type="InterPro" id="IPR005471">
    <property type="entry name" value="Tscrpt_reg_IclR_N"/>
</dbReference>
<dbReference type="PROSITE" id="PS51077">
    <property type="entry name" value="HTH_ICLR"/>
    <property type="match status" value="1"/>
</dbReference>
<keyword evidence="1" id="KW-0805">Transcription regulation</keyword>
<dbReference type="PROSITE" id="PS51078">
    <property type="entry name" value="ICLR_ED"/>
    <property type="match status" value="1"/>
</dbReference>
<dbReference type="RefSeq" id="WP_094435936.1">
    <property type="nucleotide sequence ID" value="NZ_NKDB02000001.1"/>
</dbReference>
<dbReference type="SUPFAM" id="SSF55781">
    <property type="entry name" value="GAF domain-like"/>
    <property type="match status" value="1"/>
</dbReference>
<keyword evidence="2" id="KW-0238">DNA-binding</keyword>
<proteinExistence type="predicted"/>
<dbReference type="InterPro" id="IPR036390">
    <property type="entry name" value="WH_DNA-bd_sf"/>
</dbReference>
<name>A0A3R7IV58_9BURK</name>
<accession>A0A3R7IV58</accession>
<evidence type="ECO:0000256" key="2">
    <source>
        <dbReference type="ARBA" id="ARBA00023125"/>
    </source>
</evidence>
<dbReference type="InterPro" id="IPR050707">
    <property type="entry name" value="HTH_MetabolicPath_Reg"/>
</dbReference>
<dbReference type="SUPFAM" id="SSF46785">
    <property type="entry name" value="Winged helix' DNA-binding domain"/>
    <property type="match status" value="1"/>
</dbReference>
<gene>
    <name evidence="6" type="ORF">CE154_005715</name>
</gene>
<dbReference type="PANTHER" id="PTHR30136:SF35">
    <property type="entry name" value="HTH-TYPE TRANSCRIPTIONAL REGULATOR RV1719"/>
    <property type="match status" value="1"/>
</dbReference>
<evidence type="ECO:0000259" key="5">
    <source>
        <dbReference type="PROSITE" id="PS51078"/>
    </source>
</evidence>
<evidence type="ECO:0000256" key="1">
    <source>
        <dbReference type="ARBA" id="ARBA00023015"/>
    </source>
</evidence>
<keyword evidence="3" id="KW-0804">Transcription</keyword>
<dbReference type="Gene3D" id="1.10.10.10">
    <property type="entry name" value="Winged helix-like DNA-binding domain superfamily/Winged helix DNA-binding domain"/>
    <property type="match status" value="1"/>
</dbReference>
<feature type="domain" description="IclR-ED" evidence="5">
    <location>
        <begin position="68"/>
        <end position="255"/>
    </location>
</feature>
<dbReference type="Gene3D" id="3.30.450.40">
    <property type="match status" value="1"/>
</dbReference>
<dbReference type="InterPro" id="IPR029016">
    <property type="entry name" value="GAF-like_dom_sf"/>
</dbReference>
<evidence type="ECO:0000313" key="7">
    <source>
        <dbReference type="Proteomes" id="UP000216225"/>
    </source>
</evidence>
<dbReference type="PANTHER" id="PTHR30136">
    <property type="entry name" value="HELIX-TURN-HELIX TRANSCRIPTIONAL REGULATOR, ICLR FAMILY"/>
    <property type="match status" value="1"/>
</dbReference>
<dbReference type="AlphaFoldDB" id="A0A3R7IV58"/>
<dbReference type="GO" id="GO:0003677">
    <property type="term" value="F:DNA binding"/>
    <property type="evidence" value="ECO:0007669"/>
    <property type="project" value="UniProtKB-KW"/>
</dbReference>
<dbReference type="Proteomes" id="UP000216225">
    <property type="component" value="Unassembled WGS sequence"/>
</dbReference>
<evidence type="ECO:0000259" key="4">
    <source>
        <dbReference type="PROSITE" id="PS51077"/>
    </source>
</evidence>
<dbReference type="InterPro" id="IPR014757">
    <property type="entry name" value="Tscrpt_reg_IclR_C"/>
</dbReference>
<dbReference type="Pfam" id="PF09339">
    <property type="entry name" value="HTH_IclR"/>
    <property type="match status" value="1"/>
</dbReference>
<dbReference type="Pfam" id="PF01614">
    <property type="entry name" value="IclR_C"/>
    <property type="match status" value="1"/>
</dbReference>
<feature type="domain" description="HTH iclR-type" evidence="4">
    <location>
        <begin position="5"/>
        <end position="67"/>
    </location>
</feature>
<reference evidence="6 7" key="1">
    <citation type="submission" date="2018-09" db="EMBL/GenBank/DDBJ databases">
        <title>Genome comparison of Alicycliphilus sp. BQ1, a polyurethanolytic bacterium, with its closest phylogenetic relatives Alicycliphilus denitrificans BC and K601, unable to attack polyurethane.</title>
        <authorList>
            <person name="Loza-Tavera H."/>
            <person name="Lozano L."/>
            <person name="Cevallos M."/>
            <person name="Maya-Lucas O."/>
            <person name="Garcia-Mena J."/>
            <person name="Hernandez J."/>
        </authorList>
    </citation>
    <scope>NUCLEOTIDE SEQUENCE [LARGE SCALE GENOMIC DNA]</scope>
    <source>
        <strain evidence="6 7">BQ1</strain>
    </source>
</reference>
<dbReference type="EMBL" id="NKDB02000001">
    <property type="protein sequence ID" value="RKJ99238.1"/>
    <property type="molecule type" value="Genomic_DNA"/>
</dbReference>
<evidence type="ECO:0000256" key="3">
    <source>
        <dbReference type="ARBA" id="ARBA00023163"/>
    </source>
</evidence>
<dbReference type="InterPro" id="IPR036388">
    <property type="entry name" value="WH-like_DNA-bd_sf"/>
</dbReference>
<comment type="caution">
    <text evidence="6">The sequence shown here is derived from an EMBL/GenBank/DDBJ whole genome shotgun (WGS) entry which is preliminary data.</text>
</comment>
<evidence type="ECO:0000313" key="6">
    <source>
        <dbReference type="EMBL" id="RKJ99238.1"/>
    </source>
</evidence>
<dbReference type="GO" id="GO:0045892">
    <property type="term" value="P:negative regulation of DNA-templated transcription"/>
    <property type="evidence" value="ECO:0007669"/>
    <property type="project" value="TreeGrafter"/>
</dbReference>
<organism evidence="6 7">
    <name type="scientific">Alicycliphilus denitrificans</name>
    <dbReference type="NCBI Taxonomy" id="179636"/>
    <lineage>
        <taxon>Bacteria</taxon>
        <taxon>Pseudomonadati</taxon>
        <taxon>Pseudomonadota</taxon>
        <taxon>Betaproteobacteria</taxon>
        <taxon>Burkholderiales</taxon>
        <taxon>Comamonadaceae</taxon>
        <taxon>Alicycliphilus</taxon>
    </lineage>
</organism>
<protein>
    <submittedName>
        <fullName evidence="6">IclR family transcriptional regulator</fullName>
    </submittedName>
</protein>
<dbReference type="GO" id="GO:0003700">
    <property type="term" value="F:DNA-binding transcription factor activity"/>
    <property type="evidence" value="ECO:0007669"/>
    <property type="project" value="TreeGrafter"/>
</dbReference>